<name>A0ABQ9UM34_SAGOE</name>
<evidence type="ECO:0000256" key="11">
    <source>
        <dbReference type="ARBA" id="ARBA00038230"/>
    </source>
</evidence>
<keyword evidence="5" id="KW-0479">Metal-binding</keyword>
<comment type="subcellular location">
    <subcellularLocation>
        <location evidence="1">Secreted</location>
        <location evidence="1">Extracellular space</location>
        <location evidence="1">Surface film</location>
    </subcellularLocation>
</comment>
<dbReference type="InterPro" id="IPR051077">
    <property type="entry name" value="Ca-dependent_lectin"/>
</dbReference>
<dbReference type="EMBL" id="JASSZA010000011">
    <property type="protein sequence ID" value="KAK2098126.1"/>
    <property type="molecule type" value="Genomic_DNA"/>
</dbReference>
<keyword evidence="6" id="KW-0430">Lectin</keyword>
<evidence type="ECO:0000256" key="7">
    <source>
        <dbReference type="ARBA" id="ARBA00023054"/>
    </source>
</evidence>
<dbReference type="SMART" id="SM00034">
    <property type="entry name" value="CLECT"/>
    <property type="match status" value="1"/>
</dbReference>
<evidence type="ECO:0000313" key="17">
    <source>
        <dbReference type="EMBL" id="KAK2098126.1"/>
    </source>
</evidence>
<evidence type="ECO:0000256" key="13">
    <source>
        <dbReference type="ARBA" id="ARBA00041095"/>
    </source>
</evidence>
<comment type="similarity">
    <text evidence="11">Belongs to the SFTPA family.</text>
</comment>
<comment type="function">
    <text evidence="10">In presence of calcium ions, it binds to surfactant phospholipids and contributes to lower the surface tension at the air-liquid interface in the alveoli of the mammalian lung and is essential for normal respiration. Enhances the expression of MYO18A/SP-R210 on alveolar macrophages.</text>
</comment>
<evidence type="ECO:0000256" key="5">
    <source>
        <dbReference type="ARBA" id="ARBA00022723"/>
    </source>
</evidence>
<dbReference type="SUPFAM" id="SSF56436">
    <property type="entry name" value="C-type lectin-like"/>
    <property type="match status" value="1"/>
</dbReference>
<keyword evidence="8" id="KW-0176">Collagen</keyword>
<evidence type="ECO:0000313" key="18">
    <source>
        <dbReference type="Proteomes" id="UP001266305"/>
    </source>
</evidence>
<feature type="region of interest" description="Disordered" evidence="14">
    <location>
        <begin position="36"/>
        <end position="81"/>
    </location>
</feature>
<dbReference type="Pfam" id="PF00059">
    <property type="entry name" value="Lectin_C"/>
    <property type="match status" value="1"/>
</dbReference>
<evidence type="ECO:0000256" key="9">
    <source>
        <dbReference type="ARBA" id="ARBA00023180"/>
    </source>
</evidence>
<dbReference type="Proteomes" id="UP001266305">
    <property type="component" value="Unassembled WGS sequence"/>
</dbReference>
<protein>
    <recommendedName>
        <fullName evidence="13">Pulmonary surfactant-associated protein A</fullName>
    </recommendedName>
</protein>
<evidence type="ECO:0000256" key="12">
    <source>
        <dbReference type="ARBA" id="ARBA00038763"/>
    </source>
</evidence>
<keyword evidence="9" id="KW-0325">Glycoprotein</keyword>
<organism evidence="17 18">
    <name type="scientific">Saguinus oedipus</name>
    <name type="common">Cotton-top tamarin</name>
    <name type="synonym">Oedipomidas oedipus</name>
    <dbReference type="NCBI Taxonomy" id="9490"/>
    <lineage>
        <taxon>Eukaryota</taxon>
        <taxon>Metazoa</taxon>
        <taxon>Chordata</taxon>
        <taxon>Craniata</taxon>
        <taxon>Vertebrata</taxon>
        <taxon>Euteleostomi</taxon>
        <taxon>Mammalia</taxon>
        <taxon>Eutheria</taxon>
        <taxon>Euarchontoglires</taxon>
        <taxon>Primates</taxon>
        <taxon>Haplorrhini</taxon>
        <taxon>Platyrrhini</taxon>
        <taxon>Cebidae</taxon>
        <taxon>Callitrichinae</taxon>
        <taxon>Saguinus</taxon>
    </lineage>
</organism>
<proteinExistence type="inferred from homology"/>
<keyword evidence="15" id="KW-0732">Signal</keyword>
<keyword evidence="4" id="KW-0305">Gaseous exchange</keyword>
<evidence type="ECO:0000256" key="8">
    <source>
        <dbReference type="ARBA" id="ARBA00023119"/>
    </source>
</evidence>
<evidence type="ECO:0000256" key="6">
    <source>
        <dbReference type="ARBA" id="ARBA00022734"/>
    </source>
</evidence>
<keyword evidence="2" id="KW-0767">Surface film</keyword>
<sequence>MWVSLLALTLILMAASGTVCEVKDICVGSPGILSIPGSHGLPGRDGRDVAKGDPGPPGPMGPPGDMQGSPGNDGLPDIPGECKRRGSLVRGALQGFQLIWMRSSKPHSRTSDTKSCRQGEGSILAVGEKIFATNGQSVTFDATQEACARAGGSIAVPRSPEENDAFASFMKKHNTYAYVGLTEGPSPGDFRYSDRTPVNYTNWYPGQTTGWGKDVCGDVHRQAVE</sequence>
<evidence type="ECO:0000256" key="15">
    <source>
        <dbReference type="SAM" id="SignalP"/>
    </source>
</evidence>
<keyword evidence="3" id="KW-0964">Secreted</keyword>
<comment type="subunit">
    <text evidence="12">Oligomeric complex of 6 set of homotrimers.</text>
</comment>
<dbReference type="InterPro" id="IPR016187">
    <property type="entry name" value="CTDL_fold"/>
</dbReference>
<evidence type="ECO:0000259" key="16">
    <source>
        <dbReference type="PROSITE" id="PS50041"/>
    </source>
</evidence>
<dbReference type="PANTHER" id="PTHR24024">
    <property type="entry name" value="PULMONARY SURFACTANT-ASSOCIATED PROTEIN A"/>
    <property type="match status" value="1"/>
</dbReference>
<keyword evidence="7" id="KW-0175">Coiled coil</keyword>
<gene>
    <name evidence="17" type="ORF">P7K49_023577</name>
</gene>
<feature type="signal peptide" evidence="15">
    <location>
        <begin position="1"/>
        <end position="20"/>
    </location>
</feature>
<dbReference type="PROSITE" id="PS50041">
    <property type="entry name" value="C_TYPE_LECTIN_2"/>
    <property type="match status" value="1"/>
</dbReference>
<evidence type="ECO:0000256" key="10">
    <source>
        <dbReference type="ARBA" id="ARBA00037480"/>
    </source>
</evidence>
<evidence type="ECO:0000256" key="3">
    <source>
        <dbReference type="ARBA" id="ARBA00022525"/>
    </source>
</evidence>
<dbReference type="PANTHER" id="PTHR24024:SF13">
    <property type="entry name" value="PULMONARY SURFACTANT-ASSOCIATED PROTEIN A1"/>
    <property type="match status" value="1"/>
</dbReference>
<dbReference type="InterPro" id="IPR016186">
    <property type="entry name" value="C-type_lectin-like/link_sf"/>
</dbReference>
<dbReference type="Gene3D" id="3.10.100.10">
    <property type="entry name" value="Mannose-Binding Protein A, subunit A"/>
    <property type="match status" value="1"/>
</dbReference>
<feature type="domain" description="C-type lectin" evidence="16">
    <location>
        <begin position="139"/>
        <end position="216"/>
    </location>
</feature>
<feature type="compositionally biased region" description="Basic and acidic residues" evidence="14">
    <location>
        <begin position="42"/>
        <end position="51"/>
    </location>
</feature>
<evidence type="ECO:0000256" key="1">
    <source>
        <dbReference type="ARBA" id="ARBA00004364"/>
    </source>
</evidence>
<dbReference type="InterPro" id="IPR001304">
    <property type="entry name" value="C-type_lectin-like"/>
</dbReference>
<feature type="chain" id="PRO_5046538646" description="Pulmonary surfactant-associated protein A" evidence="15">
    <location>
        <begin position="21"/>
        <end position="225"/>
    </location>
</feature>
<evidence type="ECO:0000256" key="14">
    <source>
        <dbReference type="SAM" id="MobiDB-lite"/>
    </source>
</evidence>
<keyword evidence="18" id="KW-1185">Reference proteome</keyword>
<comment type="caution">
    <text evidence="17">The sequence shown here is derived from an EMBL/GenBank/DDBJ whole genome shotgun (WGS) entry which is preliminary data.</text>
</comment>
<reference evidence="17 18" key="1">
    <citation type="submission" date="2023-05" db="EMBL/GenBank/DDBJ databases">
        <title>B98-5 Cell Line De Novo Hybrid Assembly: An Optical Mapping Approach.</title>
        <authorList>
            <person name="Kananen K."/>
            <person name="Auerbach J.A."/>
            <person name="Kautto E."/>
            <person name="Blachly J.S."/>
        </authorList>
    </citation>
    <scope>NUCLEOTIDE SEQUENCE [LARGE SCALE GENOMIC DNA]</scope>
    <source>
        <strain evidence="17">B95-8</strain>
        <tissue evidence="17">Cell line</tissue>
    </source>
</reference>
<accession>A0ABQ9UM34</accession>
<evidence type="ECO:0000256" key="2">
    <source>
        <dbReference type="ARBA" id="ARBA00022439"/>
    </source>
</evidence>
<evidence type="ECO:0000256" key="4">
    <source>
        <dbReference type="ARBA" id="ARBA00022713"/>
    </source>
</evidence>